<sequence>MMTQDAKRLHQEARLKGQAGEYDAAIALLNQAIQIAPDWAYPRYDLAFTHLLINDPAKALAIYRQVDELEPQGFFATKTAVWSLEREAKEEFPRGLFLSYTMLEWEQSNESKLQKVNTLIKNAPNFAPAWKEKAILTENLDDRINYLNRGLSYNPDAETKGMLIMNKAMALQLLGRQKEANQLLQGLITDPQSTRATVSLSQQILKSMQP</sequence>
<dbReference type="InterPro" id="IPR011990">
    <property type="entry name" value="TPR-like_helical_dom_sf"/>
</dbReference>
<dbReference type="EMBL" id="BMXG01000002">
    <property type="protein sequence ID" value="GHB91878.1"/>
    <property type="molecule type" value="Genomic_DNA"/>
</dbReference>
<dbReference type="Pfam" id="PF14559">
    <property type="entry name" value="TPR_19"/>
    <property type="match status" value="1"/>
</dbReference>
<keyword evidence="2" id="KW-1185">Reference proteome</keyword>
<gene>
    <name evidence="1" type="ORF">GCM10007047_03490</name>
</gene>
<dbReference type="SUPFAM" id="SSF48452">
    <property type="entry name" value="TPR-like"/>
    <property type="match status" value="1"/>
</dbReference>
<comment type="caution">
    <text evidence="1">The sequence shown here is derived from an EMBL/GenBank/DDBJ whole genome shotgun (WGS) entry which is preliminary data.</text>
</comment>
<evidence type="ECO:0000313" key="2">
    <source>
        <dbReference type="Proteomes" id="UP000642829"/>
    </source>
</evidence>
<reference evidence="1" key="1">
    <citation type="journal article" date="2014" name="Int. J. Syst. Evol. Microbiol.">
        <title>Complete genome sequence of Corynebacterium casei LMG S-19264T (=DSM 44701T), isolated from a smear-ripened cheese.</title>
        <authorList>
            <consortium name="US DOE Joint Genome Institute (JGI-PGF)"/>
            <person name="Walter F."/>
            <person name="Albersmeier A."/>
            <person name="Kalinowski J."/>
            <person name="Ruckert C."/>
        </authorList>
    </citation>
    <scope>NUCLEOTIDE SEQUENCE</scope>
    <source>
        <strain evidence="1">KCTC 12870</strain>
    </source>
</reference>
<dbReference type="Gene3D" id="1.25.40.10">
    <property type="entry name" value="Tetratricopeptide repeat domain"/>
    <property type="match status" value="1"/>
</dbReference>
<dbReference type="SMART" id="SM00028">
    <property type="entry name" value="TPR"/>
    <property type="match status" value="2"/>
</dbReference>
<reference evidence="1" key="2">
    <citation type="submission" date="2020-09" db="EMBL/GenBank/DDBJ databases">
        <authorList>
            <person name="Sun Q."/>
            <person name="Kim S."/>
        </authorList>
    </citation>
    <scope>NUCLEOTIDE SEQUENCE</scope>
    <source>
        <strain evidence="1">KCTC 12870</strain>
    </source>
</reference>
<dbReference type="Proteomes" id="UP000642829">
    <property type="component" value="Unassembled WGS sequence"/>
</dbReference>
<dbReference type="AlphaFoldDB" id="A0A8J3D749"/>
<proteinExistence type="predicted"/>
<dbReference type="InterPro" id="IPR019734">
    <property type="entry name" value="TPR_rpt"/>
</dbReference>
<accession>A0A8J3D749</accession>
<organism evidence="1 2">
    <name type="scientific">Cerasicoccus arenae</name>
    <dbReference type="NCBI Taxonomy" id="424488"/>
    <lineage>
        <taxon>Bacteria</taxon>
        <taxon>Pseudomonadati</taxon>
        <taxon>Verrucomicrobiota</taxon>
        <taxon>Opitutia</taxon>
        <taxon>Puniceicoccales</taxon>
        <taxon>Cerasicoccaceae</taxon>
        <taxon>Cerasicoccus</taxon>
    </lineage>
</organism>
<protein>
    <recommendedName>
        <fullName evidence="3">Tetratricopeptide repeat protein</fullName>
    </recommendedName>
</protein>
<evidence type="ECO:0000313" key="1">
    <source>
        <dbReference type="EMBL" id="GHB91878.1"/>
    </source>
</evidence>
<evidence type="ECO:0008006" key="3">
    <source>
        <dbReference type="Google" id="ProtNLM"/>
    </source>
</evidence>
<name>A0A8J3D749_9BACT</name>